<dbReference type="GO" id="GO:0016020">
    <property type="term" value="C:membrane"/>
    <property type="evidence" value="ECO:0007669"/>
    <property type="project" value="InterPro"/>
</dbReference>
<feature type="region of interest" description="Disordered" evidence="1">
    <location>
        <begin position="612"/>
        <end position="655"/>
    </location>
</feature>
<comment type="caution">
    <text evidence="3">The sequence shown here is derived from an EMBL/GenBank/DDBJ whole genome shotgun (WGS) entry which is preliminary data.</text>
</comment>
<keyword evidence="4" id="KW-1185">Reference proteome</keyword>
<evidence type="ECO:0000313" key="4">
    <source>
        <dbReference type="Proteomes" id="UP000092993"/>
    </source>
</evidence>
<dbReference type="EMBL" id="LUGG01000022">
    <property type="protein sequence ID" value="OBZ68136.1"/>
    <property type="molecule type" value="Genomic_DNA"/>
</dbReference>
<dbReference type="Pfam" id="PF21678">
    <property type="entry name" value="Csf1_N"/>
    <property type="match status" value="1"/>
</dbReference>
<dbReference type="PANTHER" id="PTHR32085:SF3">
    <property type="entry name" value="PROTEIN CSF1"/>
    <property type="match status" value="1"/>
</dbReference>
<dbReference type="InterPro" id="IPR029636">
    <property type="entry name" value="Csf1"/>
</dbReference>
<protein>
    <recommendedName>
        <fullName evidence="2">Csf1 N-terminal domain-containing protein</fullName>
    </recommendedName>
</protein>
<dbReference type="STRING" id="5627.A0A1C7LV95"/>
<accession>A0A1C7LV95</accession>
<dbReference type="PANTHER" id="PTHR32085">
    <property type="entry name" value="PROTEIN CSF1"/>
    <property type="match status" value="1"/>
</dbReference>
<gene>
    <name evidence="3" type="ORF">A0H81_11866</name>
</gene>
<proteinExistence type="predicted"/>
<name>A0A1C7LV95_GRIFR</name>
<feature type="compositionally biased region" description="Acidic residues" evidence="1">
    <location>
        <begin position="635"/>
        <end position="644"/>
    </location>
</feature>
<evidence type="ECO:0000256" key="1">
    <source>
        <dbReference type="SAM" id="MobiDB-lite"/>
    </source>
</evidence>
<feature type="domain" description="Csf1 N-terminal" evidence="2">
    <location>
        <begin position="10"/>
        <end position="227"/>
    </location>
</feature>
<dbReference type="Proteomes" id="UP000092993">
    <property type="component" value="Unassembled WGS sequence"/>
</dbReference>
<dbReference type="InterPro" id="IPR048636">
    <property type="entry name" value="Csf1_N"/>
</dbReference>
<organism evidence="3 4">
    <name type="scientific">Grifola frondosa</name>
    <name type="common">Maitake</name>
    <name type="synonym">Polyporus frondosus</name>
    <dbReference type="NCBI Taxonomy" id="5627"/>
    <lineage>
        <taxon>Eukaryota</taxon>
        <taxon>Fungi</taxon>
        <taxon>Dikarya</taxon>
        <taxon>Basidiomycota</taxon>
        <taxon>Agaricomycotina</taxon>
        <taxon>Agaricomycetes</taxon>
        <taxon>Polyporales</taxon>
        <taxon>Grifolaceae</taxon>
        <taxon>Grifola</taxon>
    </lineage>
</organism>
<reference evidence="3 4" key="1">
    <citation type="submission" date="2016-03" db="EMBL/GenBank/DDBJ databases">
        <title>Whole genome sequencing of Grifola frondosa 9006-11.</title>
        <authorList>
            <person name="Min B."/>
            <person name="Park H."/>
            <person name="Kim J.-G."/>
            <person name="Cho H."/>
            <person name="Oh Y.-L."/>
            <person name="Kong W.-S."/>
            <person name="Choi I.-G."/>
        </authorList>
    </citation>
    <scope>NUCLEOTIDE SEQUENCE [LARGE SCALE GENOMIC DNA]</scope>
    <source>
        <strain evidence="3 4">9006-11</strain>
    </source>
</reference>
<evidence type="ECO:0000313" key="3">
    <source>
        <dbReference type="EMBL" id="OBZ68136.1"/>
    </source>
</evidence>
<evidence type="ECO:0000259" key="2">
    <source>
        <dbReference type="Pfam" id="PF21678"/>
    </source>
</evidence>
<sequence>MAETCRVRCHLPTPLTWNGKRQWTFAISLRQPSLYLLRDHVNMLTDLGKDWSSGPPSDYCLFVPMMYVIDLDMHNYEINTYVNDHNIIDKPLIKEENALLTLRGTHFRHGTQLPLTKYRPDATTVSFWIEAPDVAVSLTLPRWNTSGLYPTPDRSDLGHISMLHLDASYRYHAETRKNNIDHLKLEFSAHDVVYTVFGWSIRYFMILRDNYFGSFTHFSTLFEYLEKRKNGQFIGDPIKLQYREGHSNAMQVELGVNVDAGLMVLPAGLPGYETYSADQSNSTDSDLGSCLMLFMPEIQLQLRTCDYYMEMSLNVATISGRIDEHDIKKPLSYATISRKSKETFVIDGIDIIANRLFGPQPHTSTYVCIWEIHIADVKAVLSVHEGRLLSAVGTSFGLNFSDPLNAPAKEYTLPTDPDVTFLKVSLDSLNVVWVAGNAAAELSLPDGLRIDSNDLAGNSYRKVFCFRLPLANVKALLAPNKHTPIWYEAADLKLDANLDIYSAPAGWRESAVAQTKFVIAQDALTERAKVLYDSDSLSAEALRPGHGALVNDDYLPQLRIPRRSAHTSEGDHAVRFDSNLKHPFSYSSSQVDQSESDAEDGLPDALRDARIANSRPTSAIPVTPHNDNESMSSGDESDNDDLTDPQEWTTDYSDTLDDASLDVPWPSVKWYSRLARHYCGQALTRPSFWSNSPFSLSRNVIHQDWQYKYTFGRQTAVEETLKPLPDWSELGHHEDPNADQTVIRLHLKDGVNIGLNPLILPAVTALMKDISMNQLSPELRFDAIMAQFIQSFPSSIGSRSRTTLFDLHLSSARIRSTQFVEERPRENTLGKASTSKNPGASEYASSVVDICLVGFCLRGRVARSNPDAHVQQAFACSFDSLSAALVTESTSQTAHRDDRGSMCHIAFERGYGSLIGHKIIVSLGGISTGIGHTAPEHLFATAVVVAKYGLGLVKVQKRLIVHTPALDQQIIHQVLTYSRQRSVVDPLSTIQPSYLVQTGRPDSLRKDVAFKFLVYLRNCLRYLDHRERRTIVNLHPDLHSVVALEDILMMLEDQWLNLGGDDYASELSQQPLLRELFPTHGSEIRQLSTKDDRSLDCFEIRLDALNFVIYHPSDGTQSDLSLGPLVISVNRQAGDLLQSWMWTPGKSYPNLSLREKERVDALRIIACSFSLGNVASTIYPQAMQFTQIVLRVNRHYGTRLSLSDDHSSGPHVSERTAVATTNSPVVYLVLATSIRSLRFTAAAHRLIFRFKTCAVTYASTLLAKPPSVQRISWDISTNHSLVFVQSSLQACSALDTTKLDDRDVLASLTLTDDYF</sequence>
<dbReference type="GO" id="GO:0006113">
    <property type="term" value="P:fermentation"/>
    <property type="evidence" value="ECO:0007669"/>
    <property type="project" value="InterPro"/>
</dbReference>
<dbReference type="OrthoDB" id="10051416at2759"/>